<keyword evidence="3" id="KW-0442">Lipid degradation</keyword>
<keyword evidence="2 6" id="KW-0378">Hydrolase</keyword>
<dbReference type="InterPro" id="IPR029058">
    <property type="entry name" value="AB_hydrolase_fold"/>
</dbReference>
<feature type="region of interest" description="Disordered" evidence="5">
    <location>
        <begin position="582"/>
        <end position="625"/>
    </location>
</feature>
<dbReference type="Gene3D" id="3.40.50.1820">
    <property type="entry name" value="alpha/beta hydrolase"/>
    <property type="match status" value="1"/>
</dbReference>
<dbReference type="EC" id="3.1.1.47" evidence="1"/>
<evidence type="ECO:0000256" key="4">
    <source>
        <dbReference type="ARBA" id="ARBA00023098"/>
    </source>
</evidence>
<reference evidence="6 7" key="1">
    <citation type="submission" date="2016-03" db="EMBL/GenBank/DDBJ databases">
        <authorList>
            <person name="Ploux O."/>
        </authorList>
    </citation>
    <scope>NUCLEOTIDE SEQUENCE [LARGE SCALE GENOMIC DNA]</scope>
    <source>
        <strain evidence="6 7">UAMH 11012</strain>
    </source>
</reference>
<proteinExistence type="predicted"/>
<dbReference type="GO" id="GO:0016042">
    <property type="term" value="P:lipid catabolic process"/>
    <property type="evidence" value="ECO:0007669"/>
    <property type="project" value="UniProtKB-KW"/>
</dbReference>
<accession>A0A1L7WQF4</accession>
<feature type="region of interest" description="Disordered" evidence="5">
    <location>
        <begin position="535"/>
        <end position="556"/>
    </location>
</feature>
<dbReference type="OrthoDB" id="2363873at2759"/>
<feature type="compositionally biased region" description="Basic and acidic residues" evidence="5">
    <location>
        <begin position="610"/>
        <end position="625"/>
    </location>
</feature>
<feature type="region of interest" description="Disordered" evidence="5">
    <location>
        <begin position="8"/>
        <end position="38"/>
    </location>
</feature>
<evidence type="ECO:0000256" key="5">
    <source>
        <dbReference type="SAM" id="MobiDB-lite"/>
    </source>
</evidence>
<feature type="compositionally biased region" description="Basic and acidic residues" evidence="5">
    <location>
        <begin position="582"/>
        <end position="596"/>
    </location>
</feature>
<evidence type="ECO:0000256" key="2">
    <source>
        <dbReference type="ARBA" id="ARBA00022801"/>
    </source>
</evidence>
<sequence>MSEVLHMATSGVNPAVNKPDDVPKLTKQPNSRPPSGIREHILRTPLPYYSGPYSVGMMDIEVPAREPRFFSEIKRNGRHLLELETVLFTVFYPSGFGSGHGKSPEGEKKWSRPTWLPRPRVEVAKGYGKFAGIPSWPTVAWFGMTTAFTKLPAFRNAKLAEHWPPDKNSREAGFETKNKAGTPPPGEPEKPCFPLLIFSHGLGGTRTTYSSVCGEFASYGFVVVAIEHRDGSGPRTFVNLPENGRGYSRMDYVFPKNNARDTMPGNKQGVDGELRAAQIQLRLAEIEEAYHVMTLIHDGEGDRVAEASLRDKNEGNIGGSSRGLRGIDWQSWKNRFHLKQVTMLGHSFGAATTVEVLRHRDRFKNVGQGIIYDIWGAAIQPPEDDPGHRIHTPILGINSEAFMYWPDNFESVMALCKEAKEQNQLAWLMTVRGSVHVSQSDFSLLYPWIASFLLKMTVNPRRAIDLNINASLEFLKLVMPDRISAMNRGTNEHLLEVSTLDKLPEEHRPSDKWTAVRLHIPHELRIRLTPQWVRRHARNKRRKDAESRLPRDPQGRVLEGLEDLQLGEEIWMHVAPTKDELAEHGLKPNKELETHESSGMVETDSPPTRGQDHRRGIEQRMMERG</sequence>
<evidence type="ECO:0000313" key="7">
    <source>
        <dbReference type="Proteomes" id="UP000184330"/>
    </source>
</evidence>
<dbReference type="GO" id="GO:0003847">
    <property type="term" value="F:1-alkyl-2-acetylglycerophosphocholine esterase activity"/>
    <property type="evidence" value="ECO:0007669"/>
    <property type="project" value="UniProtKB-EC"/>
</dbReference>
<evidence type="ECO:0000256" key="3">
    <source>
        <dbReference type="ARBA" id="ARBA00022963"/>
    </source>
</evidence>
<evidence type="ECO:0000256" key="1">
    <source>
        <dbReference type="ARBA" id="ARBA00013201"/>
    </source>
</evidence>
<dbReference type="FunFam" id="3.40.50.1820:FF:000371">
    <property type="entry name" value="Similar to platelet-activating factor acetylhydrolase"/>
    <property type="match status" value="1"/>
</dbReference>
<protein>
    <recommendedName>
        <fullName evidence="1">1-alkyl-2-acetylglycerophosphocholine esterase</fullName>
        <ecNumber evidence="1">3.1.1.47</ecNumber>
    </recommendedName>
</protein>
<dbReference type="STRING" id="576137.A0A1L7WQF4"/>
<name>A0A1L7WQF4_9HELO</name>
<dbReference type="Pfam" id="PF03403">
    <property type="entry name" value="PAF-AH_p_II"/>
    <property type="match status" value="1"/>
</dbReference>
<keyword evidence="4" id="KW-0443">Lipid metabolism</keyword>
<feature type="compositionally biased region" description="Basic and acidic residues" evidence="5">
    <location>
        <begin position="162"/>
        <end position="178"/>
    </location>
</feature>
<feature type="region of interest" description="Disordered" evidence="5">
    <location>
        <begin position="162"/>
        <end position="187"/>
    </location>
</feature>
<keyword evidence="7" id="KW-1185">Reference proteome</keyword>
<dbReference type="PANTHER" id="PTHR10272:SF0">
    <property type="entry name" value="PLATELET-ACTIVATING FACTOR ACETYLHYDROLASE"/>
    <property type="match status" value="1"/>
</dbReference>
<dbReference type="PANTHER" id="PTHR10272">
    <property type="entry name" value="PLATELET-ACTIVATING FACTOR ACETYLHYDROLASE"/>
    <property type="match status" value="1"/>
</dbReference>
<dbReference type="Proteomes" id="UP000184330">
    <property type="component" value="Unassembled WGS sequence"/>
</dbReference>
<evidence type="ECO:0000313" key="6">
    <source>
        <dbReference type="EMBL" id="CZR55014.1"/>
    </source>
</evidence>
<feature type="compositionally biased region" description="Basic and acidic residues" evidence="5">
    <location>
        <begin position="543"/>
        <end position="554"/>
    </location>
</feature>
<dbReference type="SUPFAM" id="SSF53474">
    <property type="entry name" value="alpha/beta-Hydrolases"/>
    <property type="match status" value="1"/>
</dbReference>
<organism evidence="6 7">
    <name type="scientific">Phialocephala subalpina</name>
    <dbReference type="NCBI Taxonomy" id="576137"/>
    <lineage>
        <taxon>Eukaryota</taxon>
        <taxon>Fungi</taxon>
        <taxon>Dikarya</taxon>
        <taxon>Ascomycota</taxon>
        <taxon>Pezizomycotina</taxon>
        <taxon>Leotiomycetes</taxon>
        <taxon>Helotiales</taxon>
        <taxon>Mollisiaceae</taxon>
        <taxon>Phialocephala</taxon>
        <taxon>Phialocephala fortinii species complex</taxon>
    </lineage>
</organism>
<gene>
    <name evidence="6" type="ORF">PAC_04900</name>
</gene>
<dbReference type="AlphaFoldDB" id="A0A1L7WQF4"/>
<dbReference type="EMBL" id="FJOG01000006">
    <property type="protein sequence ID" value="CZR55014.1"/>
    <property type="molecule type" value="Genomic_DNA"/>
</dbReference>